<reference evidence="3 4" key="1">
    <citation type="submission" date="2018-01" db="EMBL/GenBank/DDBJ databases">
        <title>Complete genome sequence of Flavivirga eckloniae ECD14 isolated from seaweed Ecklonia cava.</title>
        <authorList>
            <person name="Lee J.H."/>
            <person name="Baik K.S."/>
            <person name="Seong C.N."/>
        </authorList>
    </citation>
    <scope>NUCLEOTIDE SEQUENCE [LARGE SCALE GENOMIC DNA]</scope>
    <source>
        <strain evidence="3 4">ECD14</strain>
    </source>
</reference>
<gene>
    <name evidence="3" type="ORF">C1H87_17665</name>
</gene>
<evidence type="ECO:0000256" key="1">
    <source>
        <dbReference type="ARBA" id="ARBA00022729"/>
    </source>
</evidence>
<proteinExistence type="predicted"/>
<evidence type="ECO:0000313" key="3">
    <source>
        <dbReference type="EMBL" id="AUP80440.1"/>
    </source>
</evidence>
<organism evidence="3 4">
    <name type="scientific">Flavivirga eckloniae</name>
    <dbReference type="NCBI Taxonomy" id="1803846"/>
    <lineage>
        <taxon>Bacteria</taxon>
        <taxon>Pseudomonadati</taxon>
        <taxon>Bacteroidota</taxon>
        <taxon>Flavobacteriia</taxon>
        <taxon>Flavobacteriales</taxon>
        <taxon>Flavobacteriaceae</taxon>
        <taxon>Flavivirga</taxon>
    </lineage>
</organism>
<evidence type="ECO:0000313" key="4">
    <source>
        <dbReference type="Proteomes" id="UP000235826"/>
    </source>
</evidence>
<name>A0A2K9PTP3_9FLAO</name>
<keyword evidence="1" id="KW-0732">Signal</keyword>
<dbReference type="Pfam" id="PF18962">
    <property type="entry name" value="Por_Secre_tail"/>
    <property type="match status" value="1"/>
</dbReference>
<sequence length="1538" mass="160140">MKPELRNQIPKSNYLLVSFFLFLFFQSFANNNCGTIEGFEFTNGHESVVLSDGKTYSIEELPNNFYLNSHVSGYSQSIRYVIENLNTGKKHKVTENLLPYTFPAGNNSWHLGNGTFKLTATLYKYDYGYGKCDSKSVTFTLGEVCSADAGTLQVDAPTVVLSGGEAMLSATPSGDINVPEGYSSIYVLTSGSGLVIEQVNTEYPKFTVDSAGLYTIHTLVYDGNEVSPNFLDLGVVVPGTTTGVDVLNIVTGNGLCASLDVTGAPINVEDCSANAGTLQADEPIVVLSNGSAMLSATPSGDIHIPEGYSSIYVLTSGSGLVIEQVNTEYPKFTVDEARLYTIHTLVYDGNEGSPNFLDLGVVVPGTTTGVDVLNVVTGNGLCASLDVTGAPITVEGCSADAGTLEADEPTVVLSGGEAMLSATPSGDINVPEGYSSIYVLTSGSGLVIEQVNTEYPKFTVDAAGLYTIHTLVYDGNEGSPNFLDLGVVVPGTTTGVDVLNIVTGNGLCASLDVTGAPITVEDCSADAGTLQADEPTVVLSGGEAMLSATPSGNINVPEGYSSIYVLTSGSGLVIEQVNTEYPKFTVDAAGLYTIHTLVYDGNEGSPNFLDLGVVVPGTTTGVDVLNIVTGNGLCASLDVTGAPITVEDCSADAGTLQADAPNVVLSGGEAMLSATPSGDINVPEGYSSIYVLTSGSGLVIEQVNAEYPKFTVDAAGLYTIHTLVYDGNEGSPNFLDLGVVVPGTTTGVDVLNIVTGNGLCASLDVTGAPIMVEGCSANAGTLQADEPTVVLSGGEAMLSATPSGDIHIPEGYSSIYVLTSGSGLVIEQVNTEYPKFTVDAVGLYTIHTLVYDGNEGSPNFLDLGVVVPGTTTGVDVLNIVTGNGLCASLDVTGAPINVEDCSADAGTLQADEPTVVLSKGSAMLSATPFGDINVPDGYSSIYVLTSGSGLVIEQVNAEYPKFTVDAAGLYTIHTLVYDGNEGSPNFLDLGVVVPGTTTGVDVLNIVTGNGLCASLDVTGAPITVEDCSADAGTLQADEPTVVLSKGSAMLSATPFGDINVPDGYSSIYVLTSGSGLVIEQVNAEYPKFTVDAAGLYTIHTLVYDGNEGSPNFLDLGVVVPGTTTGVDVLNIVTGNGLCASLDVTGAPITVEDCSADAGTLQADEPTVVLSKGLAMLSATPSGDINVPDGYSSIYVLTSGSGLVIEQVNAEYPKFTVDAAGLYTIHTLVYDGNEGSPNFLDLSVVVPGTTTGVDVLNIVTSNGLCASLDVAGAPITVEEVDICNAFSGTMYSGNSINCLSNGVTTISAKVGKSPVIPVGYNQLYVLTEAFSLTILNVSETPSFEVNHRGFYRIHSLVYNPDTLDLSIVVPGQTTGFDVVNLISENQICASLDVKGAINLVIGSRWFCYFFNKYFNRGNNSSKNSDSGKEFNDYASLEDFVNSYNNYEAFKSDFITANGKTQFFPNPVVNTLNVEVQLIDDEVMNYSIVDVSGRRVISGIAEDLENGLQTINTSNLNAGMYLVQFVSDYRTITKKIVVRE</sequence>
<accession>A0A2K9PTP3</accession>
<evidence type="ECO:0000259" key="2">
    <source>
        <dbReference type="Pfam" id="PF18962"/>
    </source>
</evidence>
<protein>
    <recommendedName>
        <fullName evidence="2">Secretion system C-terminal sorting domain-containing protein</fullName>
    </recommendedName>
</protein>
<dbReference type="OrthoDB" id="1488158at2"/>
<dbReference type="KEGG" id="fek:C1H87_17665"/>
<dbReference type="Proteomes" id="UP000235826">
    <property type="component" value="Chromosome"/>
</dbReference>
<dbReference type="NCBIfam" id="TIGR04183">
    <property type="entry name" value="Por_Secre_tail"/>
    <property type="match status" value="1"/>
</dbReference>
<dbReference type="InterPro" id="IPR026444">
    <property type="entry name" value="Secre_tail"/>
</dbReference>
<keyword evidence="4" id="KW-1185">Reference proteome</keyword>
<dbReference type="RefSeq" id="WP_102757086.1">
    <property type="nucleotide sequence ID" value="NZ_CP025791.1"/>
</dbReference>
<dbReference type="EMBL" id="CP025791">
    <property type="protein sequence ID" value="AUP80440.1"/>
    <property type="molecule type" value="Genomic_DNA"/>
</dbReference>
<feature type="domain" description="Secretion system C-terminal sorting" evidence="2">
    <location>
        <begin position="1462"/>
        <end position="1536"/>
    </location>
</feature>